<comment type="caution">
    <text evidence="7">The sequence shown here is derived from an EMBL/GenBank/DDBJ whole genome shotgun (WGS) entry which is preliminary data.</text>
</comment>
<feature type="transmembrane region" description="Helical" evidence="5">
    <location>
        <begin position="346"/>
        <end position="371"/>
    </location>
</feature>
<sequence>MDLPLGELETPARSSMTMTTPCEVRELHESNATGNDVNKCTTLGGEMGEVEDLPGQPGASIQGRPPMLTSGVAEISFILVCSAGQYFFSHLLGNCAVLQDVITDMFHMPASQRVWPNGAYNLANGLGVPLSGALADIYGARILIVASLGWLTIACILGAAVGTRSSIAFMVIRALQGLGVSGMTSSSISYLGRVYKPGKRKTAVFSGMASLAPIGYVVGAIQGGALSKSKTAVAWMFGSNALIVGIIFLAALKYAPSEQTVRQYERLTGAPAVPRRKFDWIGAVVAVAACGLLIFGLTQGSAAHWAPYTYSTIIAAVFLFALFVFIESKVADPLVPNSIWKTKGFLPVASAYFLSFGCFSAYQFYAITFWLRIQGKTPLVAGLYLIPNAFIGVLATFLVARLFHIMPGHLILGAGCVASALGPVFFLTQHPATTYWALSFPGIAISTFAPDLSFAAAAIFLTTHCSRRYQGVAGSLLITLQNLSSAIVTSTSESIGTAVEQHHLSVLSVPKQFRNVGNNGTTWMGPEHSLVTGRGTTLQQLHTIWWFDISGSLLGIIVAALFLRVPKATESDHIE</sequence>
<feature type="transmembrane region" description="Helical" evidence="5">
    <location>
        <begin position="203"/>
        <end position="226"/>
    </location>
</feature>
<evidence type="ECO:0000313" key="7">
    <source>
        <dbReference type="EMBL" id="KZZ86903.1"/>
    </source>
</evidence>
<dbReference type="Pfam" id="PF07690">
    <property type="entry name" value="MFS_1"/>
    <property type="match status" value="1"/>
</dbReference>
<feature type="transmembrane region" description="Helical" evidence="5">
    <location>
        <begin position="410"/>
        <end position="429"/>
    </location>
</feature>
<dbReference type="Gene3D" id="1.20.1250.20">
    <property type="entry name" value="MFS general substrate transporter like domains"/>
    <property type="match status" value="2"/>
</dbReference>
<evidence type="ECO:0000256" key="4">
    <source>
        <dbReference type="ARBA" id="ARBA00023136"/>
    </source>
</evidence>
<evidence type="ECO:0000313" key="8">
    <source>
        <dbReference type="Proteomes" id="UP000242877"/>
    </source>
</evidence>
<dbReference type="PROSITE" id="PS50850">
    <property type="entry name" value="MFS"/>
    <property type="match status" value="1"/>
</dbReference>
<evidence type="ECO:0000256" key="5">
    <source>
        <dbReference type="SAM" id="Phobius"/>
    </source>
</evidence>
<dbReference type="EMBL" id="AZGZ01000043">
    <property type="protein sequence ID" value="KZZ86903.1"/>
    <property type="molecule type" value="Genomic_DNA"/>
</dbReference>
<keyword evidence="4 5" id="KW-0472">Membrane</keyword>
<keyword evidence="3 5" id="KW-1133">Transmembrane helix</keyword>
<proteinExistence type="predicted"/>
<dbReference type="PANTHER" id="PTHR42718:SF41">
    <property type="entry name" value="MFS TRANSPORTER OF UNKOWN SPECIFICITY (AFU_ORTHOLOGUE AFUA_5G09940)-RELATED"/>
    <property type="match status" value="1"/>
</dbReference>
<organism evidence="7 8">
    <name type="scientific">Ascosphaera apis ARSEF 7405</name>
    <dbReference type="NCBI Taxonomy" id="392613"/>
    <lineage>
        <taxon>Eukaryota</taxon>
        <taxon>Fungi</taxon>
        <taxon>Dikarya</taxon>
        <taxon>Ascomycota</taxon>
        <taxon>Pezizomycotina</taxon>
        <taxon>Eurotiomycetes</taxon>
        <taxon>Eurotiomycetidae</taxon>
        <taxon>Onygenales</taxon>
        <taxon>Ascosphaeraceae</taxon>
        <taxon>Ascosphaera</taxon>
    </lineage>
</organism>
<name>A0A162I078_9EURO</name>
<reference evidence="7 8" key="1">
    <citation type="journal article" date="2016" name="Genome Biol. Evol.">
        <title>Divergent and convergent evolution of fungal pathogenicity.</title>
        <authorList>
            <person name="Shang Y."/>
            <person name="Xiao G."/>
            <person name="Zheng P."/>
            <person name="Cen K."/>
            <person name="Zhan S."/>
            <person name="Wang C."/>
        </authorList>
    </citation>
    <scope>NUCLEOTIDE SEQUENCE [LARGE SCALE GENOMIC DNA]</scope>
    <source>
        <strain evidence="7 8">ARSEF 7405</strain>
    </source>
</reference>
<dbReference type="GO" id="GO:0016020">
    <property type="term" value="C:membrane"/>
    <property type="evidence" value="ECO:0007669"/>
    <property type="project" value="UniProtKB-SubCell"/>
</dbReference>
<dbReference type="Proteomes" id="UP000242877">
    <property type="component" value="Unassembled WGS sequence"/>
</dbReference>
<comment type="subcellular location">
    <subcellularLocation>
        <location evidence="1">Membrane</location>
        <topology evidence="1">Multi-pass membrane protein</topology>
    </subcellularLocation>
</comment>
<dbReference type="SUPFAM" id="SSF103473">
    <property type="entry name" value="MFS general substrate transporter"/>
    <property type="match status" value="1"/>
</dbReference>
<feature type="transmembrane region" description="Helical" evidence="5">
    <location>
        <begin position="232"/>
        <end position="252"/>
    </location>
</feature>
<gene>
    <name evidence="7" type="ORF">AAP_06093</name>
</gene>
<evidence type="ECO:0000256" key="3">
    <source>
        <dbReference type="ARBA" id="ARBA00022989"/>
    </source>
</evidence>
<evidence type="ECO:0000256" key="2">
    <source>
        <dbReference type="ARBA" id="ARBA00022692"/>
    </source>
</evidence>
<feature type="domain" description="Major facilitator superfamily (MFS) profile" evidence="6">
    <location>
        <begin position="77"/>
        <end position="567"/>
    </location>
</feature>
<feature type="transmembrane region" description="Helical" evidence="5">
    <location>
        <begin position="308"/>
        <end position="326"/>
    </location>
</feature>
<protein>
    <submittedName>
        <fullName evidence="7">Major facilitator superfamily domain, general substrate transporter</fullName>
    </submittedName>
</protein>
<evidence type="ECO:0000256" key="1">
    <source>
        <dbReference type="ARBA" id="ARBA00004141"/>
    </source>
</evidence>
<evidence type="ECO:0000259" key="6">
    <source>
        <dbReference type="PROSITE" id="PS50850"/>
    </source>
</evidence>
<dbReference type="AlphaFoldDB" id="A0A162I078"/>
<dbReference type="OrthoDB" id="2130629at2759"/>
<feature type="transmembrane region" description="Helical" evidence="5">
    <location>
        <begin position="142"/>
        <end position="161"/>
    </location>
</feature>
<feature type="transmembrane region" description="Helical" evidence="5">
    <location>
        <begin position="383"/>
        <end position="403"/>
    </location>
</feature>
<keyword evidence="2 5" id="KW-0812">Transmembrane</keyword>
<accession>A0A162I078</accession>
<dbReference type="GO" id="GO:0022857">
    <property type="term" value="F:transmembrane transporter activity"/>
    <property type="evidence" value="ECO:0007669"/>
    <property type="project" value="InterPro"/>
</dbReference>
<dbReference type="VEuPathDB" id="FungiDB:AAP_06093"/>
<dbReference type="PANTHER" id="PTHR42718">
    <property type="entry name" value="MAJOR FACILITATOR SUPERFAMILY MULTIDRUG TRANSPORTER MFSC"/>
    <property type="match status" value="1"/>
</dbReference>
<dbReference type="InterPro" id="IPR036259">
    <property type="entry name" value="MFS_trans_sf"/>
</dbReference>
<feature type="transmembrane region" description="Helical" evidence="5">
    <location>
        <begin position="435"/>
        <end position="461"/>
    </location>
</feature>
<dbReference type="InterPro" id="IPR020846">
    <property type="entry name" value="MFS_dom"/>
</dbReference>
<feature type="transmembrane region" description="Helical" evidence="5">
    <location>
        <begin position="280"/>
        <end position="302"/>
    </location>
</feature>
<keyword evidence="8" id="KW-1185">Reference proteome</keyword>
<dbReference type="InterPro" id="IPR011701">
    <property type="entry name" value="MFS"/>
</dbReference>
<feature type="transmembrane region" description="Helical" evidence="5">
    <location>
        <begin position="544"/>
        <end position="563"/>
    </location>
</feature>